<comment type="caution">
    <text evidence="4">The sequence shown here is derived from an EMBL/GenBank/DDBJ whole genome shotgun (WGS) entry which is preliminary data.</text>
</comment>
<comment type="similarity">
    <text evidence="1">Belongs to the iron-sulfur cluster assembly SufBD family.</text>
</comment>
<dbReference type="SUPFAM" id="SSF101960">
    <property type="entry name" value="Stabilizer of iron transporter SufD"/>
    <property type="match status" value="1"/>
</dbReference>
<dbReference type="PANTHER" id="PTHR43575:SF1">
    <property type="entry name" value="PROTEIN ABCI7, CHLOROPLASTIC"/>
    <property type="match status" value="1"/>
</dbReference>
<dbReference type="PANTHER" id="PTHR43575">
    <property type="entry name" value="PROTEIN ABCI7, CHLOROPLASTIC"/>
    <property type="match status" value="1"/>
</dbReference>
<name>A0A2W5EIC0_9SPHI</name>
<dbReference type="NCBIfam" id="TIGR01981">
    <property type="entry name" value="sufD"/>
    <property type="match status" value="1"/>
</dbReference>
<evidence type="ECO:0000313" key="5">
    <source>
        <dbReference type="Proteomes" id="UP000249645"/>
    </source>
</evidence>
<dbReference type="InterPro" id="IPR037284">
    <property type="entry name" value="SUF_FeS_clus_asmbl_SufBD_sf"/>
</dbReference>
<dbReference type="Pfam" id="PF01458">
    <property type="entry name" value="SUFBD_core"/>
    <property type="match status" value="1"/>
</dbReference>
<evidence type="ECO:0000313" key="4">
    <source>
        <dbReference type="EMBL" id="PZP42828.1"/>
    </source>
</evidence>
<evidence type="ECO:0000256" key="1">
    <source>
        <dbReference type="ARBA" id="ARBA00043967"/>
    </source>
</evidence>
<dbReference type="InterPro" id="IPR055346">
    <property type="entry name" value="Fe-S_cluster_assembly_SufBD"/>
</dbReference>
<feature type="domain" description="SUF system FeS cluster assembly SufBD core" evidence="2">
    <location>
        <begin position="182"/>
        <end position="411"/>
    </location>
</feature>
<proteinExistence type="inferred from homology"/>
<organism evidence="4 5">
    <name type="scientific">Pseudopedobacter saltans</name>
    <dbReference type="NCBI Taxonomy" id="151895"/>
    <lineage>
        <taxon>Bacteria</taxon>
        <taxon>Pseudomonadati</taxon>
        <taxon>Bacteroidota</taxon>
        <taxon>Sphingobacteriia</taxon>
        <taxon>Sphingobacteriales</taxon>
        <taxon>Sphingobacteriaceae</taxon>
        <taxon>Pseudopedobacter</taxon>
    </lineage>
</organism>
<feature type="domain" description="SUF system FeS cluster assembly SufBD N-terminal" evidence="3">
    <location>
        <begin position="22"/>
        <end position="174"/>
    </location>
</feature>
<evidence type="ECO:0000259" key="3">
    <source>
        <dbReference type="Pfam" id="PF19295"/>
    </source>
</evidence>
<dbReference type="InterPro" id="IPR011542">
    <property type="entry name" value="SUF_FeS_clus_asmbl_SufD"/>
</dbReference>
<dbReference type="InterPro" id="IPR000825">
    <property type="entry name" value="SUF_FeS_clus_asmbl_SufBD_core"/>
</dbReference>
<dbReference type="EMBL" id="QFOI01000407">
    <property type="protein sequence ID" value="PZP42828.1"/>
    <property type="molecule type" value="Genomic_DNA"/>
</dbReference>
<dbReference type="AlphaFoldDB" id="A0A2W5EIC0"/>
<dbReference type="InterPro" id="IPR045595">
    <property type="entry name" value="SufBD_N"/>
</dbReference>
<gene>
    <name evidence="4" type="primary">sufD</name>
    <name evidence="4" type="ORF">DI598_16490</name>
</gene>
<dbReference type="Pfam" id="PF19295">
    <property type="entry name" value="SufBD_N"/>
    <property type="match status" value="1"/>
</dbReference>
<sequence length="443" mass="49545">MTNQMVVSTSTLYDQLIESLGEIKVNNPVRVKAMDAFKKNGFPTNKNEYWRFTNLKPFLNDSFVVVNDSVASLDAQDVKNSIEEGEIADLDAYKLVVINGSISEELSVLPQIEGLTIKSLMEISNDAAYWDKINNRLDIEDPMNSLAALNTALFSDGFYIEAAKNVIVDKPIHVFNIYGYSENVFIQPRNMVVVNKGANVEIVETYTCVGDKIYFINSVSDLFVDSNGSLVHSIFQNGKNSERVINHTQVTQQKDSHYANYIYSIPQTALIRNNLNVELEGSNIETHMYGLYLAGKDQLIDNHSLVDHLYPHCESNQLYKGVLIEGGKAVFNGRIYVHEDAQKTNAYQSNNNMLFSNDSVIHSKPQLEIYADDVKCSHGTTIGQYDSEALFYLRARALSEQQARALLVTAFANDVTSKIPNEALRNHVEEKVSSVIANANVAV</sequence>
<accession>A0A2W5EIC0</accession>
<dbReference type="GO" id="GO:0016226">
    <property type="term" value="P:iron-sulfur cluster assembly"/>
    <property type="evidence" value="ECO:0007669"/>
    <property type="project" value="InterPro"/>
</dbReference>
<dbReference type="Proteomes" id="UP000249645">
    <property type="component" value="Unassembled WGS sequence"/>
</dbReference>
<protein>
    <submittedName>
        <fullName evidence="4">Fe-S cluster assembly protein SufD</fullName>
    </submittedName>
</protein>
<reference evidence="4 5" key="1">
    <citation type="submission" date="2017-11" db="EMBL/GenBank/DDBJ databases">
        <title>Infants hospitalized years apart are colonized by the same room-sourced microbial strains.</title>
        <authorList>
            <person name="Brooks B."/>
            <person name="Olm M.R."/>
            <person name="Firek B.A."/>
            <person name="Baker R."/>
            <person name="Thomas B.C."/>
            <person name="Morowitz M.J."/>
            <person name="Banfield J.F."/>
        </authorList>
    </citation>
    <scope>NUCLEOTIDE SEQUENCE [LARGE SCALE GENOMIC DNA]</scope>
    <source>
        <strain evidence="4">S2_009_000_R2_76</strain>
    </source>
</reference>
<evidence type="ECO:0000259" key="2">
    <source>
        <dbReference type="Pfam" id="PF01458"/>
    </source>
</evidence>